<keyword evidence="4" id="KW-1185">Reference proteome</keyword>
<sequence length="89" mass="9243">MIRLVGPAAMLAAALSLSACGERGDEAVARNLENQYDDLANQQDAMAANATSERAEDTYAANAAELREQGDDAAESVRNPGHDGGAAEH</sequence>
<name>W0ACV7_9SPHN</name>
<feature type="signal peptide" evidence="2">
    <location>
        <begin position="1"/>
        <end position="19"/>
    </location>
</feature>
<evidence type="ECO:0000256" key="2">
    <source>
        <dbReference type="SAM" id="SignalP"/>
    </source>
</evidence>
<keyword evidence="2" id="KW-0732">Signal</keyword>
<dbReference type="EMBL" id="CP006644">
    <property type="protein sequence ID" value="AHE55739.1"/>
    <property type="molecule type" value="Genomic_DNA"/>
</dbReference>
<protein>
    <recommendedName>
        <fullName evidence="5">Secreted protein</fullName>
    </recommendedName>
</protein>
<dbReference type="RefSeq" id="WP_025293898.1">
    <property type="nucleotide sequence ID" value="NZ_CP006644.1"/>
</dbReference>
<evidence type="ECO:0000313" key="3">
    <source>
        <dbReference type="EMBL" id="AHE55739.1"/>
    </source>
</evidence>
<organism evidence="3 4">
    <name type="scientific">Sphingomonas sanxanigenens DSM 19645 = NX02</name>
    <dbReference type="NCBI Taxonomy" id="1123269"/>
    <lineage>
        <taxon>Bacteria</taxon>
        <taxon>Pseudomonadati</taxon>
        <taxon>Pseudomonadota</taxon>
        <taxon>Alphaproteobacteria</taxon>
        <taxon>Sphingomonadales</taxon>
        <taxon>Sphingomonadaceae</taxon>
        <taxon>Sphingomonas</taxon>
    </lineage>
</organism>
<accession>W0ACV7</accession>
<feature type="chain" id="PRO_5004786145" description="Secreted protein" evidence="2">
    <location>
        <begin position="20"/>
        <end position="89"/>
    </location>
</feature>
<reference evidence="3 4" key="1">
    <citation type="submission" date="2013-07" db="EMBL/GenBank/DDBJ databases">
        <title>Completed genome of Sphingomonas sanxanigenens NX02.</title>
        <authorList>
            <person name="Ma T."/>
            <person name="Huang H."/>
            <person name="Wu M."/>
            <person name="Li X."/>
            <person name="Li G."/>
        </authorList>
    </citation>
    <scope>NUCLEOTIDE SEQUENCE [LARGE SCALE GENOMIC DNA]</scope>
    <source>
        <strain evidence="3 4">NX02</strain>
    </source>
</reference>
<evidence type="ECO:0000256" key="1">
    <source>
        <dbReference type="SAM" id="MobiDB-lite"/>
    </source>
</evidence>
<dbReference type="PATRIC" id="fig|1123269.5.peg.4003"/>
<dbReference type="Proteomes" id="UP000018851">
    <property type="component" value="Chromosome"/>
</dbReference>
<gene>
    <name evidence="3" type="ORF">NX02_20490</name>
</gene>
<evidence type="ECO:0008006" key="5">
    <source>
        <dbReference type="Google" id="ProtNLM"/>
    </source>
</evidence>
<dbReference type="AlphaFoldDB" id="W0ACV7"/>
<dbReference type="KEGG" id="ssan:NX02_20490"/>
<dbReference type="STRING" id="1123269.NX02_20490"/>
<feature type="region of interest" description="Disordered" evidence="1">
    <location>
        <begin position="62"/>
        <end position="89"/>
    </location>
</feature>
<proteinExistence type="predicted"/>
<evidence type="ECO:0000313" key="4">
    <source>
        <dbReference type="Proteomes" id="UP000018851"/>
    </source>
</evidence>
<dbReference type="HOGENOM" id="CLU_2453081_0_0_5"/>
<dbReference type="PROSITE" id="PS51257">
    <property type="entry name" value="PROKAR_LIPOPROTEIN"/>
    <property type="match status" value="1"/>
</dbReference>